<feature type="transmembrane region" description="Helical" evidence="6">
    <location>
        <begin position="288"/>
        <end position="307"/>
    </location>
</feature>
<dbReference type="GO" id="GO:0016020">
    <property type="term" value="C:membrane"/>
    <property type="evidence" value="ECO:0007669"/>
    <property type="project" value="UniProtKB-SubCell"/>
</dbReference>
<evidence type="ECO:0000313" key="9">
    <source>
        <dbReference type="Proteomes" id="UP001174694"/>
    </source>
</evidence>
<keyword evidence="8" id="KW-0762">Sugar transport</keyword>
<evidence type="ECO:0000313" key="8">
    <source>
        <dbReference type="EMBL" id="KAJ9149484.1"/>
    </source>
</evidence>
<dbReference type="InterPro" id="IPR036259">
    <property type="entry name" value="MFS_trans_sf"/>
</dbReference>
<evidence type="ECO:0000256" key="5">
    <source>
        <dbReference type="ARBA" id="ARBA00023136"/>
    </source>
</evidence>
<keyword evidence="9" id="KW-1185">Reference proteome</keyword>
<feature type="transmembrane region" description="Helical" evidence="6">
    <location>
        <begin position="7"/>
        <end position="27"/>
    </location>
</feature>
<comment type="similarity">
    <text evidence="2">Belongs to the major facilitator superfamily. Sugar transporter (TC 2.A.1.1) family.</text>
</comment>
<comment type="subcellular location">
    <subcellularLocation>
        <location evidence="1">Membrane</location>
        <topology evidence="1">Multi-pass membrane protein</topology>
    </subcellularLocation>
</comment>
<accession>A0AA38S2K0</accession>
<evidence type="ECO:0000256" key="6">
    <source>
        <dbReference type="SAM" id="Phobius"/>
    </source>
</evidence>
<name>A0AA38S2K0_9PEZI</name>
<comment type="caution">
    <text evidence="8">The sequence shown here is derived from an EMBL/GenBank/DDBJ whole genome shotgun (WGS) entry which is preliminary data.</text>
</comment>
<reference evidence="8" key="1">
    <citation type="submission" date="2022-07" db="EMBL/GenBank/DDBJ databases">
        <title>Fungi with potential for degradation of polypropylene.</title>
        <authorList>
            <person name="Gostincar C."/>
        </authorList>
    </citation>
    <scope>NUCLEOTIDE SEQUENCE</scope>
    <source>
        <strain evidence="8">EXF-13308</strain>
    </source>
</reference>
<dbReference type="GO" id="GO:0005351">
    <property type="term" value="F:carbohydrate:proton symporter activity"/>
    <property type="evidence" value="ECO:0007669"/>
    <property type="project" value="TreeGrafter"/>
</dbReference>
<feature type="transmembrane region" description="Helical" evidence="6">
    <location>
        <begin position="123"/>
        <end position="141"/>
    </location>
</feature>
<dbReference type="Gene3D" id="1.20.1250.20">
    <property type="entry name" value="MFS general substrate transporter like domains"/>
    <property type="match status" value="1"/>
</dbReference>
<feature type="transmembrane region" description="Helical" evidence="6">
    <location>
        <begin position="161"/>
        <end position="181"/>
    </location>
</feature>
<dbReference type="SUPFAM" id="SSF103473">
    <property type="entry name" value="MFS general substrate transporter"/>
    <property type="match status" value="1"/>
</dbReference>
<keyword evidence="3 6" id="KW-0812">Transmembrane</keyword>
<dbReference type="Pfam" id="PF00083">
    <property type="entry name" value="Sugar_tr"/>
    <property type="match status" value="1"/>
</dbReference>
<dbReference type="InterPro" id="IPR050360">
    <property type="entry name" value="MFS_Sugar_Transporters"/>
</dbReference>
<dbReference type="PANTHER" id="PTHR48022">
    <property type="entry name" value="PLASTIDIC GLUCOSE TRANSPORTER 4"/>
    <property type="match status" value="1"/>
</dbReference>
<evidence type="ECO:0000256" key="2">
    <source>
        <dbReference type="ARBA" id="ARBA00010992"/>
    </source>
</evidence>
<keyword evidence="8" id="KW-0813">Transport</keyword>
<protein>
    <submittedName>
        <fullName evidence="8">Sugar transporter family protein</fullName>
    </submittedName>
</protein>
<sequence>MVGLHGVFILSGYTCASWVGVGFYFVNAGGAQWRIPLAIQVLPPLLLACGVLFLPESPRWLIEKGRREEALAVLTKSHHSTSDDSDTFARNEFGQIEKQLDYERTLPSSWVSLFQVKSYRKRAIVGFFTMFCAQCTGTQVINNYGPMLYSKLGYGSRDQLLLQAGWISWGPIGNLINAVLLDIVGRKAIMIFGLASTATALLGEIIMLAIFGGSDNRAGNSAAVFFLFLHIGFYASCLDAATYVYASEIWPTHLRAKGCSLSTSGLFVASLILLIAAPTAFAAISWKYYLVFFSVTFVSIFLFASYFPEAKGLPLEEVAQQFGDHVEVHLLEGRIVVSSEDQNAYAVTDPATEKNSP</sequence>
<keyword evidence="5 6" id="KW-0472">Membrane</keyword>
<evidence type="ECO:0000259" key="7">
    <source>
        <dbReference type="PROSITE" id="PS50850"/>
    </source>
</evidence>
<feature type="transmembrane region" description="Helical" evidence="6">
    <location>
        <begin position="258"/>
        <end position="282"/>
    </location>
</feature>
<evidence type="ECO:0000256" key="3">
    <source>
        <dbReference type="ARBA" id="ARBA00022692"/>
    </source>
</evidence>
<dbReference type="EMBL" id="JANBVO010000010">
    <property type="protein sequence ID" value="KAJ9149484.1"/>
    <property type="molecule type" value="Genomic_DNA"/>
</dbReference>
<proteinExistence type="inferred from homology"/>
<gene>
    <name evidence="8" type="ORF">NKR23_g4374</name>
</gene>
<feature type="transmembrane region" description="Helical" evidence="6">
    <location>
        <begin position="188"/>
        <end position="211"/>
    </location>
</feature>
<keyword evidence="4 6" id="KW-1133">Transmembrane helix</keyword>
<dbReference type="PANTHER" id="PTHR48022:SF11">
    <property type="entry name" value="MONOSACCHARIDE TRANSPORTER (HXT8), PUTATIVE (AFU_ORTHOLOGUE AFUA_2G08120)-RELATED"/>
    <property type="match status" value="1"/>
</dbReference>
<evidence type="ECO:0000256" key="4">
    <source>
        <dbReference type="ARBA" id="ARBA00022989"/>
    </source>
</evidence>
<dbReference type="AlphaFoldDB" id="A0AA38S2K0"/>
<feature type="domain" description="Major facilitator superfamily (MFS) profile" evidence="7">
    <location>
        <begin position="1"/>
        <end position="311"/>
    </location>
</feature>
<dbReference type="Proteomes" id="UP001174694">
    <property type="component" value="Unassembled WGS sequence"/>
</dbReference>
<dbReference type="PROSITE" id="PS50850">
    <property type="entry name" value="MFS"/>
    <property type="match status" value="1"/>
</dbReference>
<dbReference type="InterPro" id="IPR020846">
    <property type="entry name" value="MFS_dom"/>
</dbReference>
<organism evidence="8 9">
    <name type="scientific">Pleurostoma richardsiae</name>
    <dbReference type="NCBI Taxonomy" id="41990"/>
    <lineage>
        <taxon>Eukaryota</taxon>
        <taxon>Fungi</taxon>
        <taxon>Dikarya</taxon>
        <taxon>Ascomycota</taxon>
        <taxon>Pezizomycotina</taxon>
        <taxon>Sordariomycetes</taxon>
        <taxon>Sordariomycetidae</taxon>
        <taxon>Calosphaeriales</taxon>
        <taxon>Pleurostomataceae</taxon>
        <taxon>Pleurostoma</taxon>
    </lineage>
</organism>
<dbReference type="InterPro" id="IPR005828">
    <property type="entry name" value="MFS_sugar_transport-like"/>
</dbReference>
<feature type="transmembrane region" description="Helical" evidence="6">
    <location>
        <begin position="223"/>
        <end position="246"/>
    </location>
</feature>
<evidence type="ECO:0000256" key="1">
    <source>
        <dbReference type="ARBA" id="ARBA00004141"/>
    </source>
</evidence>